<dbReference type="EMBL" id="QAYG01000001">
    <property type="protein sequence ID" value="PTW62731.1"/>
    <property type="molecule type" value="Genomic_DNA"/>
</dbReference>
<evidence type="ECO:0000313" key="9">
    <source>
        <dbReference type="Proteomes" id="UP000244081"/>
    </source>
</evidence>
<proteinExistence type="inferred from homology"/>
<dbReference type="CDD" id="cd10918">
    <property type="entry name" value="CE4_NodB_like_5s_6s"/>
    <property type="match status" value="1"/>
</dbReference>
<dbReference type="GO" id="GO:0005975">
    <property type="term" value="P:carbohydrate metabolic process"/>
    <property type="evidence" value="ECO:0007669"/>
    <property type="project" value="InterPro"/>
</dbReference>
<dbReference type="SUPFAM" id="SSF88713">
    <property type="entry name" value="Glycoside hydrolase/deacetylase"/>
    <property type="match status" value="1"/>
</dbReference>
<protein>
    <recommendedName>
        <fullName evidence="4">Chitooligosaccharide deacetylase</fullName>
    </recommendedName>
    <alternativeName>
        <fullName evidence="6">Nodulation protein B</fullName>
    </alternativeName>
</protein>
<dbReference type="PROSITE" id="PS51677">
    <property type="entry name" value="NODB"/>
    <property type="match status" value="1"/>
</dbReference>
<dbReference type="Pfam" id="PF01522">
    <property type="entry name" value="Polysacc_deac_1"/>
    <property type="match status" value="1"/>
</dbReference>
<name>A0A2T5VG49_9HYPH</name>
<sequence>MLARTLVLTFHGLGEPIVPPSPGEGRYFVACDTYRRTIHALCELEDKNGIRARVTFDDGNLSDYTQGMPALIEAKRSATFFVLAGRIDQTGYLSGAQLREMVAAGMTIGTHGWDHVDWCGLDAAGRTREMVDARRKIEDAAECAVNEAAIPFGRFDKAVLAQLKRLDYARIYTSTGGLSRDTAWFCPRWSATDTFDPQRDLPARVGPGQVLRGTLYAPLRRLRYRI</sequence>
<evidence type="ECO:0000313" key="8">
    <source>
        <dbReference type="EMBL" id="PTW62731.1"/>
    </source>
</evidence>
<dbReference type="GO" id="GO:0016810">
    <property type="term" value="F:hydrolase activity, acting on carbon-nitrogen (but not peptide) bonds"/>
    <property type="evidence" value="ECO:0007669"/>
    <property type="project" value="InterPro"/>
</dbReference>
<evidence type="ECO:0000256" key="3">
    <source>
        <dbReference type="ARBA" id="ARBA00010973"/>
    </source>
</evidence>
<dbReference type="PANTHER" id="PTHR34216">
    <property type="match status" value="1"/>
</dbReference>
<dbReference type="AlphaFoldDB" id="A0A2T5VG49"/>
<comment type="caution">
    <text evidence="8">The sequence shown here is derived from an EMBL/GenBank/DDBJ whole genome shotgun (WGS) entry which is preliminary data.</text>
</comment>
<evidence type="ECO:0000256" key="4">
    <source>
        <dbReference type="ARBA" id="ARBA00020071"/>
    </source>
</evidence>
<evidence type="ECO:0000256" key="6">
    <source>
        <dbReference type="ARBA" id="ARBA00032976"/>
    </source>
</evidence>
<dbReference type="InterPro" id="IPR002509">
    <property type="entry name" value="NODB_dom"/>
</dbReference>
<dbReference type="Gene3D" id="3.20.20.370">
    <property type="entry name" value="Glycoside hydrolase/deacetylase"/>
    <property type="match status" value="1"/>
</dbReference>
<evidence type="ECO:0000259" key="7">
    <source>
        <dbReference type="PROSITE" id="PS51677"/>
    </source>
</evidence>
<dbReference type="OrthoDB" id="9763050at2"/>
<dbReference type="InterPro" id="IPR051398">
    <property type="entry name" value="Polysacch_Deacetylase"/>
</dbReference>
<comment type="similarity">
    <text evidence="3">Belongs to the polysaccharide deacetylase family.</text>
</comment>
<evidence type="ECO:0000256" key="5">
    <source>
        <dbReference type="ARBA" id="ARBA00022729"/>
    </source>
</evidence>
<dbReference type="GO" id="GO:0005576">
    <property type="term" value="C:extracellular region"/>
    <property type="evidence" value="ECO:0007669"/>
    <property type="project" value="UniProtKB-SubCell"/>
</dbReference>
<reference evidence="8 9" key="1">
    <citation type="submission" date="2018-04" db="EMBL/GenBank/DDBJ databases">
        <title>Genomic Encyclopedia of Archaeal and Bacterial Type Strains, Phase II (KMG-II): from individual species to whole genera.</title>
        <authorList>
            <person name="Goeker M."/>
        </authorList>
    </citation>
    <scope>NUCLEOTIDE SEQUENCE [LARGE SCALE GENOMIC DNA]</scope>
    <source>
        <strain evidence="8 9">DSM 23382</strain>
    </source>
</reference>
<comment type="subcellular location">
    <subcellularLocation>
        <location evidence="2">Secreted</location>
    </subcellularLocation>
</comment>
<keyword evidence="5" id="KW-0732">Signal</keyword>
<dbReference type="Proteomes" id="UP000244081">
    <property type="component" value="Unassembled WGS sequence"/>
</dbReference>
<accession>A0A2T5VG49</accession>
<dbReference type="PANTHER" id="PTHR34216:SF3">
    <property type="entry name" value="POLY-BETA-1,6-N-ACETYL-D-GLUCOSAMINE N-DEACETYLASE"/>
    <property type="match status" value="1"/>
</dbReference>
<keyword evidence="9" id="KW-1185">Reference proteome</keyword>
<dbReference type="RefSeq" id="WP_107988257.1">
    <property type="nucleotide sequence ID" value="NZ_QAYG01000001.1"/>
</dbReference>
<evidence type="ECO:0000256" key="2">
    <source>
        <dbReference type="ARBA" id="ARBA00004613"/>
    </source>
</evidence>
<feature type="domain" description="NodB homology" evidence="7">
    <location>
        <begin position="50"/>
        <end position="226"/>
    </location>
</feature>
<comment type="function">
    <text evidence="1">Is involved in generating a small heat-stable compound (Nod), an acylated oligomer of N-acetylglucosamine, that stimulates mitosis in various plant protoplasts.</text>
</comment>
<evidence type="ECO:0000256" key="1">
    <source>
        <dbReference type="ARBA" id="ARBA00003236"/>
    </source>
</evidence>
<gene>
    <name evidence="8" type="ORF">C8N35_101778</name>
</gene>
<dbReference type="InterPro" id="IPR011330">
    <property type="entry name" value="Glyco_hydro/deAcase_b/a-brl"/>
</dbReference>
<organism evidence="8 9">
    <name type="scientific">Breoghania corrubedonensis</name>
    <dbReference type="NCBI Taxonomy" id="665038"/>
    <lineage>
        <taxon>Bacteria</taxon>
        <taxon>Pseudomonadati</taxon>
        <taxon>Pseudomonadota</taxon>
        <taxon>Alphaproteobacteria</taxon>
        <taxon>Hyphomicrobiales</taxon>
        <taxon>Stappiaceae</taxon>
        <taxon>Breoghania</taxon>
    </lineage>
</organism>